<evidence type="ECO:0000313" key="3">
    <source>
        <dbReference type="Proteomes" id="UP000807115"/>
    </source>
</evidence>
<protein>
    <submittedName>
        <fullName evidence="2">Uncharacterized protein</fullName>
    </submittedName>
</protein>
<reference evidence="2" key="2">
    <citation type="submission" date="2020-10" db="EMBL/GenBank/DDBJ databases">
        <authorList>
            <person name="Cooper E.A."/>
            <person name="Brenton Z.W."/>
            <person name="Flinn B.S."/>
            <person name="Jenkins J."/>
            <person name="Shu S."/>
            <person name="Flowers D."/>
            <person name="Luo F."/>
            <person name="Wang Y."/>
            <person name="Xia P."/>
            <person name="Barry K."/>
            <person name="Daum C."/>
            <person name="Lipzen A."/>
            <person name="Yoshinaga Y."/>
            <person name="Schmutz J."/>
            <person name="Saski C."/>
            <person name="Vermerris W."/>
            <person name="Kresovich S."/>
        </authorList>
    </citation>
    <scope>NUCLEOTIDE SEQUENCE</scope>
</reference>
<dbReference type="EMBL" id="CM027689">
    <property type="protein sequence ID" value="KAG0513767.1"/>
    <property type="molecule type" value="Genomic_DNA"/>
</dbReference>
<dbReference type="AlphaFoldDB" id="A0A921Q1V3"/>
<organism evidence="2 3">
    <name type="scientific">Sorghum bicolor</name>
    <name type="common">Sorghum</name>
    <name type="synonym">Sorghum vulgare</name>
    <dbReference type="NCBI Taxonomy" id="4558"/>
    <lineage>
        <taxon>Eukaryota</taxon>
        <taxon>Viridiplantae</taxon>
        <taxon>Streptophyta</taxon>
        <taxon>Embryophyta</taxon>
        <taxon>Tracheophyta</taxon>
        <taxon>Spermatophyta</taxon>
        <taxon>Magnoliopsida</taxon>
        <taxon>Liliopsida</taxon>
        <taxon>Poales</taxon>
        <taxon>Poaceae</taxon>
        <taxon>PACMAD clade</taxon>
        <taxon>Panicoideae</taxon>
        <taxon>Andropogonodae</taxon>
        <taxon>Andropogoneae</taxon>
        <taxon>Sorghinae</taxon>
        <taxon>Sorghum</taxon>
    </lineage>
</organism>
<dbReference type="Proteomes" id="UP000807115">
    <property type="component" value="Chromosome 10"/>
</dbReference>
<evidence type="ECO:0000313" key="2">
    <source>
        <dbReference type="EMBL" id="KAG0513767.1"/>
    </source>
</evidence>
<feature type="region of interest" description="Disordered" evidence="1">
    <location>
        <begin position="191"/>
        <end position="220"/>
    </location>
</feature>
<proteinExistence type="predicted"/>
<comment type="caution">
    <text evidence="2">The sequence shown here is derived from an EMBL/GenBank/DDBJ whole genome shotgun (WGS) entry which is preliminary data.</text>
</comment>
<name>A0A921Q1V3_SORBI</name>
<accession>A0A921Q1V3</accession>
<gene>
    <name evidence="2" type="ORF">BDA96_10G130800</name>
</gene>
<sequence length="220" mass="24125">MLSAQGPSAVRAGAMHSHAALLHLNPDPNPIIHTRSPRRIRPFASMYASSYHTELLDVLPNRCSAIRDASTSSSDSPRLRCSSSMTARPPAWMQKCSNAVRKSGRYGFTRRFSTRRAMKDSANRSCSDAGSTRGPMAVMLALSASPAMVIRSFDRLIPRWPSPSSSWNTHRYALSCAPVSVRTTRARRNLALPRDVDSSTAAPPMRKRQLGSSMARSLPT</sequence>
<feature type="compositionally biased region" description="Polar residues" evidence="1">
    <location>
        <begin position="210"/>
        <end position="220"/>
    </location>
</feature>
<reference evidence="2" key="1">
    <citation type="journal article" date="2019" name="BMC Genomics">
        <title>A new reference genome for Sorghum bicolor reveals high levels of sequence similarity between sweet and grain genotypes: implications for the genetics of sugar metabolism.</title>
        <authorList>
            <person name="Cooper E.A."/>
            <person name="Brenton Z.W."/>
            <person name="Flinn B.S."/>
            <person name="Jenkins J."/>
            <person name="Shu S."/>
            <person name="Flowers D."/>
            <person name="Luo F."/>
            <person name="Wang Y."/>
            <person name="Xia P."/>
            <person name="Barry K."/>
            <person name="Daum C."/>
            <person name="Lipzen A."/>
            <person name="Yoshinaga Y."/>
            <person name="Schmutz J."/>
            <person name="Saski C."/>
            <person name="Vermerris W."/>
            <person name="Kresovich S."/>
        </authorList>
    </citation>
    <scope>NUCLEOTIDE SEQUENCE</scope>
</reference>
<evidence type="ECO:0000256" key="1">
    <source>
        <dbReference type="SAM" id="MobiDB-lite"/>
    </source>
</evidence>